<accession>A0AAD1Z9M7</accession>
<evidence type="ECO:0000256" key="2">
    <source>
        <dbReference type="ARBA" id="ARBA00023277"/>
    </source>
</evidence>
<dbReference type="AlphaFoldDB" id="A0AAD1Z9M7"/>
<gene>
    <name evidence="3" type="ORF">FPE_LOCUS13211</name>
</gene>
<reference evidence="3" key="1">
    <citation type="submission" date="2023-05" db="EMBL/GenBank/DDBJ databases">
        <authorList>
            <person name="Huff M."/>
        </authorList>
    </citation>
    <scope>NUCLEOTIDE SEQUENCE</scope>
</reference>
<comment type="similarity">
    <text evidence="1">Belongs to the glycosyl hydrolases 36 family.</text>
</comment>
<name>A0AAD1Z9M7_9LAMI</name>
<organism evidence="3 4">
    <name type="scientific">Fraxinus pennsylvanica</name>
    <dbReference type="NCBI Taxonomy" id="56036"/>
    <lineage>
        <taxon>Eukaryota</taxon>
        <taxon>Viridiplantae</taxon>
        <taxon>Streptophyta</taxon>
        <taxon>Embryophyta</taxon>
        <taxon>Tracheophyta</taxon>
        <taxon>Spermatophyta</taxon>
        <taxon>Magnoliopsida</taxon>
        <taxon>eudicotyledons</taxon>
        <taxon>Gunneridae</taxon>
        <taxon>Pentapetalae</taxon>
        <taxon>asterids</taxon>
        <taxon>lamiids</taxon>
        <taxon>Lamiales</taxon>
        <taxon>Oleaceae</taxon>
        <taxon>Oleeae</taxon>
        <taxon>Fraxinus</taxon>
    </lineage>
</organism>
<keyword evidence="2" id="KW-0119">Carbohydrate metabolism</keyword>
<dbReference type="Proteomes" id="UP000834106">
    <property type="component" value="Chromosome 8"/>
</dbReference>
<evidence type="ECO:0000256" key="1">
    <source>
        <dbReference type="ARBA" id="ARBA00007240"/>
    </source>
</evidence>
<dbReference type="InterPro" id="IPR008811">
    <property type="entry name" value="Glycosyl_hydrolases_36"/>
</dbReference>
<evidence type="ECO:0000313" key="4">
    <source>
        <dbReference type="Proteomes" id="UP000834106"/>
    </source>
</evidence>
<keyword evidence="4" id="KW-1185">Reference proteome</keyword>
<dbReference type="Pfam" id="PF05691">
    <property type="entry name" value="Raffinose_syn"/>
    <property type="match status" value="2"/>
</dbReference>
<dbReference type="EMBL" id="OU503043">
    <property type="protein sequence ID" value="CAI9765781.1"/>
    <property type="molecule type" value="Genomic_DNA"/>
</dbReference>
<dbReference type="PANTHER" id="PTHR31268">
    <property type="match status" value="1"/>
</dbReference>
<dbReference type="SUPFAM" id="SSF51445">
    <property type="entry name" value="(Trans)glycosidases"/>
    <property type="match status" value="1"/>
</dbReference>
<protein>
    <submittedName>
        <fullName evidence="3">Uncharacterized protein</fullName>
    </submittedName>
</protein>
<dbReference type="PANTHER" id="PTHR31268:SF5">
    <property type="entry name" value="GALACTINOL--SUCROSE GALACTOSYLTRANSFERASE 6-RELATED"/>
    <property type="match status" value="1"/>
</dbReference>
<evidence type="ECO:0000313" key="3">
    <source>
        <dbReference type="EMBL" id="CAI9765781.1"/>
    </source>
</evidence>
<dbReference type="InterPro" id="IPR017853">
    <property type="entry name" value="GH"/>
</dbReference>
<proteinExistence type="inferred from homology"/>
<sequence>MGDKGRDIPMETQFLLLETKNGSSDNNEIVYTVVLPLVEGPIKASLQGNDKDEVELCLESRAIKTVGSVLGHSVYISAGTDPFETIHEAMMAVKLHLGTFRLRHEKKLPGIVDSFGWCTGMLSTTRLTGIKENEKFQNKVDHIAGMKNIIKFVKEKYSLKYVYIWHAIIGYWAGVQPEVKEMEEYGCFIEYLKLSKGVVENEQSHLASAGIDGVKVDGQCLLETLGNGLGGRVELISKYQQALDASVAKNFPDNECIACRSHNIDSFYCSKQTAIVRASEGFSPLKPISHTIYIASVAYNSVFLGEFMLPDWDMFHSLHPEAEYHGSAKAISGGPVYIRGDDVHLISEVALDSNWNGDCTVYSHRSGDLVTLSHNDDMLVSLKVLKHEIFTITPVKVLAPRFSFAPLGKGYEGEGNSNAEDRLRNLSIEVVALVSMKVKGCGRFGTYASAKLRKCRVGLSEVDFAYELASGLLRTNLLDMPHEDQKVHTVEIEL</sequence>